<accession>A0A9D2F6A0</accession>
<evidence type="ECO:0000313" key="4">
    <source>
        <dbReference type="EMBL" id="HIZ52974.1"/>
    </source>
</evidence>
<evidence type="ECO:0000256" key="2">
    <source>
        <dbReference type="ARBA" id="ARBA00022927"/>
    </source>
</evidence>
<proteinExistence type="predicted"/>
<protein>
    <recommendedName>
        <fullName evidence="6">Flagellar assembly protein FliH</fullName>
    </recommendedName>
</protein>
<keyword evidence="1" id="KW-0813">Transport</keyword>
<feature type="coiled-coil region" evidence="3">
    <location>
        <begin position="73"/>
        <end position="115"/>
    </location>
</feature>
<dbReference type="GO" id="GO:0015031">
    <property type="term" value="P:protein transport"/>
    <property type="evidence" value="ECO:0007669"/>
    <property type="project" value="UniProtKB-KW"/>
</dbReference>
<dbReference type="Proteomes" id="UP000824063">
    <property type="component" value="Unassembled WGS sequence"/>
</dbReference>
<comment type="caution">
    <text evidence="4">The sequence shown here is derived from an EMBL/GenBank/DDBJ whole genome shotgun (WGS) entry which is preliminary data.</text>
</comment>
<gene>
    <name evidence="4" type="ORF">IAA20_03410</name>
</gene>
<evidence type="ECO:0000256" key="1">
    <source>
        <dbReference type="ARBA" id="ARBA00022448"/>
    </source>
</evidence>
<evidence type="ECO:0008006" key="6">
    <source>
        <dbReference type="Google" id="ProtNLM"/>
    </source>
</evidence>
<dbReference type="GO" id="GO:0005829">
    <property type="term" value="C:cytosol"/>
    <property type="evidence" value="ECO:0007669"/>
    <property type="project" value="TreeGrafter"/>
</dbReference>
<dbReference type="AlphaFoldDB" id="A0A9D2F6A0"/>
<evidence type="ECO:0000256" key="3">
    <source>
        <dbReference type="SAM" id="Coils"/>
    </source>
</evidence>
<keyword evidence="3" id="KW-0175">Coiled coil</keyword>
<dbReference type="PANTHER" id="PTHR34982:SF1">
    <property type="entry name" value="FLAGELLAR ASSEMBLY PROTEIN FLIH"/>
    <property type="match status" value="1"/>
</dbReference>
<dbReference type="PANTHER" id="PTHR34982">
    <property type="entry name" value="YOP PROTEINS TRANSLOCATION PROTEIN L"/>
    <property type="match status" value="1"/>
</dbReference>
<reference evidence="4" key="1">
    <citation type="journal article" date="2021" name="PeerJ">
        <title>Extensive microbial diversity within the chicken gut microbiome revealed by metagenomics and culture.</title>
        <authorList>
            <person name="Gilroy R."/>
            <person name="Ravi A."/>
            <person name="Getino M."/>
            <person name="Pursley I."/>
            <person name="Horton D.L."/>
            <person name="Alikhan N.F."/>
            <person name="Baker D."/>
            <person name="Gharbi K."/>
            <person name="Hall N."/>
            <person name="Watson M."/>
            <person name="Adriaenssens E.M."/>
            <person name="Foster-Nyarko E."/>
            <person name="Jarju S."/>
            <person name="Secka A."/>
            <person name="Antonio M."/>
            <person name="Oren A."/>
            <person name="Chaudhuri R.R."/>
            <person name="La Ragione R."/>
            <person name="Hildebrand F."/>
            <person name="Pallen M.J."/>
        </authorList>
    </citation>
    <scope>NUCLEOTIDE SEQUENCE</scope>
    <source>
        <strain evidence="4">CHK172-16539</strain>
    </source>
</reference>
<sequence>MQWLNKNVIKDVQMKDAQNKTSIITVMPVIPVISPKVSGTPNFECSEKNQEFLEKQAANRHLEQQQIERDARMQEEIKKLNQLKNQMLESAQKQAEQLIEEARQTCEELKEAAYQESYAKGRREGYEAGFTQGINQAQEEGREILTLAQSNAEEFFQMSQQYIADKKEEWIDNSVKMAQALIQKQFEIDETTILSVLEPIWLEIEKPDQLLTIRTHPQHFSILNEKMASRKKEIPNFRYVILKESSYALYQVEVESDEMLLTFDLAEELQNFLAYLKKDEKNEL</sequence>
<dbReference type="InterPro" id="IPR051472">
    <property type="entry name" value="T3SS_Stator/FliH"/>
</dbReference>
<evidence type="ECO:0000313" key="5">
    <source>
        <dbReference type="Proteomes" id="UP000824063"/>
    </source>
</evidence>
<reference evidence="4" key="2">
    <citation type="submission" date="2021-04" db="EMBL/GenBank/DDBJ databases">
        <authorList>
            <person name="Gilroy R."/>
        </authorList>
    </citation>
    <scope>NUCLEOTIDE SEQUENCE</scope>
    <source>
        <strain evidence="4">CHK172-16539</strain>
    </source>
</reference>
<organism evidence="4 5">
    <name type="scientific">Candidatus Enterococcus avicola</name>
    <dbReference type="NCBI Taxonomy" id="2838561"/>
    <lineage>
        <taxon>Bacteria</taxon>
        <taxon>Bacillati</taxon>
        <taxon>Bacillota</taxon>
        <taxon>Bacilli</taxon>
        <taxon>Lactobacillales</taxon>
        <taxon>Enterococcaceae</taxon>
        <taxon>Enterococcus</taxon>
    </lineage>
</organism>
<keyword evidence="2" id="KW-0653">Protein transport</keyword>
<name>A0A9D2F6A0_9ENTE</name>
<dbReference type="EMBL" id="DXBN01000084">
    <property type="protein sequence ID" value="HIZ52974.1"/>
    <property type="molecule type" value="Genomic_DNA"/>
</dbReference>